<dbReference type="Proteomes" id="UP000800094">
    <property type="component" value="Unassembled WGS sequence"/>
</dbReference>
<accession>A0A6A6I3Z7</accession>
<dbReference type="RefSeq" id="XP_033680075.1">
    <property type="nucleotide sequence ID" value="XM_033836317.1"/>
</dbReference>
<reference evidence="2" key="1">
    <citation type="journal article" date="2020" name="Stud. Mycol.">
        <title>101 Dothideomycetes genomes: a test case for predicting lifestyles and emergence of pathogens.</title>
        <authorList>
            <person name="Haridas S."/>
            <person name="Albert R."/>
            <person name="Binder M."/>
            <person name="Bloem J."/>
            <person name="Labutti K."/>
            <person name="Salamov A."/>
            <person name="Andreopoulos B."/>
            <person name="Baker S."/>
            <person name="Barry K."/>
            <person name="Bills G."/>
            <person name="Bluhm B."/>
            <person name="Cannon C."/>
            <person name="Castanera R."/>
            <person name="Culley D."/>
            <person name="Daum C."/>
            <person name="Ezra D."/>
            <person name="Gonzalez J."/>
            <person name="Henrissat B."/>
            <person name="Kuo A."/>
            <person name="Liang C."/>
            <person name="Lipzen A."/>
            <person name="Lutzoni F."/>
            <person name="Magnuson J."/>
            <person name="Mondo S."/>
            <person name="Nolan M."/>
            <person name="Ohm R."/>
            <person name="Pangilinan J."/>
            <person name="Park H.-J."/>
            <person name="Ramirez L."/>
            <person name="Alfaro M."/>
            <person name="Sun H."/>
            <person name="Tritt A."/>
            <person name="Yoshinaga Y."/>
            <person name="Zwiers L.-H."/>
            <person name="Turgeon B."/>
            <person name="Goodwin S."/>
            <person name="Spatafora J."/>
            <person name="Crous P."/>
            <person name="Grigoriev I."/>
        </authorList>
    </citation>
    <scope>NUCLEOTIDE SEQUENCE</scope>
    <source>
        <strain evidence="2">CBS 122368</strain>
    </source>
</reference>
<evidence type="ECO:0000313" key="3">
    <source>
        <dbReference type="Proteomes" id="UP000800094"/>
    </source>
</evidence>
<dbReference type="EMBL" id="ML987201">
    <property type="protein sequence ID" value="KAF2245071.1"/>
    <property type="molecule type" value="Genomic_DNA"/>
</dbReference>
<feature type="compositionally biased region" description="Polar residues" evidence="1">
    <location>
        <begin position="48"/>
        <end position="61"/>
    </location>
</feature>
<name>A0A6A6I3Z7_9PLEO</name>
<evidence type="ECO:0000313" key="2">
    <source>
        <dbReference type="EMBL" id="KAF2245071.1"/>
    </source>
</evidence>
<gene>
    <name evidence="2" type="ORF">BU26DRAFT_76132</name>
</gene>
<evidence type="ECO:0000256" key="1">
    <source>
        <dbReference type="SAM" id="MobiDB-lite"/>
    </source>
</evidence>
<organism evidence="2 3">
    <name type="scientific">Trematosphaeria pertusa</name>
    <dbReference type="NCBI Taxonomy" id="390896"/>
    <lineage>
        <taxon>Eukaryota</taxon>
        <taxon>Fungi</taxon>
        <taxon>Dikarya</taxon>
        <taxon>Ascomycota</taxon>
        <taxon>Pezizomycotina</taxon>
        <taxon>Dothideomycetes</taxon>
        <taxon>Pleosporomycetidae</taxon>
        <taxon>Pleosporales</taxon>
        <taxon>Massarineae</taxon>
        <taxon>Trematosphaeriaceae</taxon>
        <taxon>Trematosphaeria</taxon>
    </lineage>
</organism>
<dbReference type="AlphaFoldDB" id="A0A6A6I3Z7"/>
<dbReference type="GeneID" id="54589647"/>
<protein>
    <submittedName>
        <fullName evidence="2">Uncharacterized protein</fullName>
    </submittedName>
</protein>
<sequence length="61" mass="6567">MRVPCPQYEAQPTPATPVSAEALSSLLSMIKQVPNDGASSQHKRGSNRRSTMPSLTIEINS</sequence>
<proteinExistence type="predicted"/>
<keyword evidence="3" id="KW-1185">Reference proteome</keyword>
<feature type="region of interest" description="Disordered" evidence="1">
    <location>
        <begin position="33"/>
        <end position="61"/>
    </location>
</feature>
<dbReference type="OrthoDB" id="4357141at2759"/>